<evidence type="ECO:0000256" key="10">
    <source>
        <dbReference type="HAMAP-Rule" id="MF_00033"/>
    </source>
</evidence>
<name>A0ABU7XWL5_9FLAO</name>
<keyword evidence="1 10" id="KW-1003">Cell membrane</keyword>
<dbReference type="Pfam" id="PF03033">
    <property type="entry name" value="Glyco_transf_28"/>
    <property type="match status" value="1"/>
</dbReference>
<evidence type="ECO:0000256" key="1">
    <source>
        <dbReference type="ARBA" id="ARBA00022475"/>
    </source>
</evidence>
<evidence type="ECO:0000256" key="9">
    <source>
        <dbReference type="ARBA" id="ARBA00023316"/>
    </source>
</evidence>
<organism evidence="13 14">
    <name type="scientific">Flavivirga spongiicola</name>
    <dbReference type="NCBI Taxonomy" id="421621"/>
    <lineage>
        <taxon>Bacteria</taxon>
        <taxon>Pseudomonadati</taxon>
        <taxon>Bacteroidota</taxon>
        <taxon>Flavobacteriia</taxon>
        <taxon>Flavobacteriales</taxon>
        <taxon>Flavobacteriaceae</taxon>
        <taxon>Flavivirga</taxon>
    </lineage>
</organism>
<evidence type="ECO:0000259" key="12">
    <source>
        <dbReference type="Pfam" id="PF04101"/>
    </source>
</evidence>
<feature type="binding site" evidence="10">
    <location>
        <position position="129"/>
    </location>
    <ligand>
        <name>UDP-N-acetyl-alpha-D-glucosamine</name>
        <dbReference type="ChEBI" id="CHEBI:57705"/>
    </ligand>
</feature>
<feature type="binding site" evidence="10">
    <location>
        <position position="170"/>
    </location>
    <ligand>
        <name>UDP-N-acetyl-alpha-D-glucosamine</name>
        <dbReference type="ChEBI" id="CHEBI:57705"/>
    </ligand>
</feature>
<dbReference type="Pfam" id="PF04101">
    <property type="entry name" value="Glyco_tran_28_C"/>
    <property type="match status" value="1"/>
</dbReference>
<dbReference type="Proteomes" id="UP001337305">
    <property type="component" value="Unassembled WGS sequence"/>
</dbReference>
<dbReference type="EMBL" id="JAODOP010000004">
    <property type="protein sequence ID" value="MEF3834776.1"/>
    <property type="molecule type" value="Genomic_DNA"/>
</dbReference>
<comment type="caution">
    <text evidence="13">The sequence shown here is derived from an EMBL/GenBank/DDBJ whole genome shotgun (WGS) entry which is preliminary data.</text>
</comment>
<keyword evidence="2 10" id="KW-0132">Cell division</keyword>
<comment type="function">
    <text evidence="10">Cell wall formation. Catalyzes the transfer of a GlcNAc subunit on undecaprenyl-pyrophosphoryl-MurNAc-pentapeptide (lipid intermediate I) to form undecaprenyl-pyrophosphoryl-MurNAc-(pentapeptide)GlcNAc (lipid intermediate II).</text>
</comment>
<evidence type="ECO:0000256" key="4">
    <source>
        <dbReference type="ARBA" id="ARBA00022679"/>
    </source>
</evidence>
<keyword evidence="9 10" id="KW-0961">Cell wall biogenesis/degradation</keyword>
<dbReference type="RefSeq" id="WP_303308473.1">
    <property type="nucleotide sequence ID" value="NZ_JAODOP010000004.1"/>
</dbReference>
<evidence type="ECO:0000313" key="14">
    <source>
        <dbReference type="Proteomes" id="UP001337305"/>
    </source>
</evidence>
<comment type="similarity">
    <text evidence="10">Belongs to the glycosyltransferase 28 family. MurG subfamily.</text>
</comment>
<dbReference type="GO" id="GO:0016757">
    <property type="term" value="F:glycosyltransferase activity"/>
    <property type="evidence" value="ECO:0007669"/>
    <property type="project" value="UniProtKB-KW"/>
</dbReference>
<evidence type="ECO:0000256" key="6">
    <source>
        <dbReference type="ARBA" id="ARBA00022984"/>
    </source>
</evidence>
<feature type="domain" description="Glycosyl transferase family 28 C-terminal" evidence="12">
    <location>
        <begin position="195"/>
        <end position="351"/>
    </location>
</feature>
<feature type="domain" description="Glycosyltransferase family 28 N-terminal" evidence="11">
    <location>
        <begin position="8"/>
        <end position="146"/>
    </location>
</feature>
<evidence type="ECO:0000256" key="7">
    <source>
        <dbReference type="ARBA" id="ARBA00023136"/>
    </source>
</evidence>
<sequence>MVNQKYKIILSGGGTGGHIYPAIAIANELKSRFPDADFLFVGAKDRMEMEKVPQSGYDIKGLWISGIQRKLSLKNLVFPFKLLSSLWNARKIVKSFRPDVAIGTGGFASGPLLYMAALNKIPSLIQEQNSYPGITNKLLSKKTQKICVAYDGLERFFPNEKIIKTGNPVRQDLLDIDSKTVEAKEFFNLKHGKYTLLVLGGSLGARRVNELIENKLDFLDTQNVQIIWQCGKLYYQQYKIYSNTNNVQVYEFLNNMDFAYAAADIVISRAGASSVSELCVVGKPVIFIPSPNVAEDHQTKNAMAIVNNDSAMIIKEADLDVDFENKFSQLMASPEKQKELGTNIKKMALVNATNQIVDEVEKLLKSNK</sequence>
<evidence type="ECO:0000256" key="8">
    <source>
        <dbReference type="ARBA" id="ARBA00023306"/>
    </source>
</evidence>
<dbReference type="CDD" id="cd03785">
    <property type="entry name" value="GT28_MurG"/>
    <property type="match status" value="1"/>
</dbReference>
<dbReference type="InterPro" id="IPR007235">
    <property type="entry name" value="Glyco_trans_28_C"/>
</dbReference>
<evidence type="ECO:0000259" key="11">
    <source>
        <dbReference type="Pfam" id="PF03033"/>
    </source>
</evidence>
<feature type="binding site" evidence="10">
    <location>
        <position position="202"/>
    </location>
    <ligand>
        <name>UDP-N-acetyl-alpha-D-glucosamine</name>
        <dbReference type="ChEBI" id="CHEBI:57705"/>
    </ligand>
</feature>
<dbReference type="HAMAP" id="MF_00033">
    <property type="entry name" value="MurG"/>
    <property type="match status" value="1"/>
</dbReference>
<comment type="pathway">
    <text evidence="10">Cell wall biogenesis; peptidoglycan biosynthesis.</text>
</comment>
<keyword evidence="4 10" id="KW-0808">Transferase</keyword>
<keyword evidence="3 10" id="KW-0328">Glycosyltransferase</keyword>
<dbReference type="NCBIfam" id="TIGR01133">
    <property type="entry name" value="murG"/>
    <property type="match status" value="1"/>
</dbReference>
<proteinExistence type="inferred from homology"/>
<evidence type="ECO:0000313" key="13">
    <source>
        <dbReference type="EMBL" id="MEF3834776.1"/>
    </source>
</evidence>
<keyword evidence="14" id="KW-1185">Reference proteome</keyword>
<evidence type="ECO:0000256" key="5">
    <source>
        <dbReference type="ARBA" id="ARBA00022960"/>
    </source>
</evidence>
<comment type="catalytic activity">
    <reaction evidence="10">
        <text>di-trans,octa-cis-undecaprenyl diphospho-N-acetyl-alpha-D-muramoyl-L-alanyl-D-glutamyl-meso-2,6-diaminopimeloyl-D-alanyl-D-alanine + UDP-N-acetyl-alpha-D-glucosamine = di-trans,octa-cis-undecaprenyl diphospho-[N-acetyl-alpha-D-glucosaminyl-(1-&gt;4)]-N-acetyl-alpha-D-muramoyl-L-alanyl-D-glutamyl-meso-2,6-diaminopimeloyl-D-alanyl-D-alanine + UDP + H(+)</text>
        <dbReference type="Rhea" id="RHEA:31227"/>
        <dbReference type="ChEBI" id="CHEBI:15378"/>
        <dbReference type="ChEBI" id="CHEBI:57705"/>
        <dbReference type="ChEBI" id="CHEBI:58223"/>
        <dbReference type="ChEBI" id="CHEBI:61387"/>
        <dbReference type="ChEBI" id="CHEBI:61388"/>
        <dbReference type="EC" id="2.4.1.227"/>
    </reaction>
</comment>
<dbReference type="Gene3D" id="3.40.50.2000">
    <property type="entry name" value="Glycogen Phosphorylase B"/>
    <property type="match status" value="2"/>
</dbReference>
<comment type="subcellular location">
    <subcellularLocation>
        <location evidence="10">Cell membrane</location>
        <topology evidence="10">Peripheral membrane protein</topology>
        <orientation evidence="10">Cytoplasmic side</orientation>
    </subcellularLocation>
</comment>
<keyword evidence="6 10" id="KW-0573">Peptidoglycan synthesis</keyword>
<protein>
    <recommendedName>
        <fullName evidence="10">UDP-N-acetylglucosamine--N-acetylmuramyl-(pentapeptide) pyrophosphoryl-undecaprenol N-acetylglucosamine transferase</fullName>
        <ecNumber evidence="10">2.4.1.227</ecNumber>
    </recommendedName>
    <alternativeName>
        <fullName evidence="10">Undecaprenyl-PP-MurNAc-pentapeptide-UDPGlcNAc GlcNAc transferase</fullName>
    </alternativeName>
</protein>
<feature type="binding site" evidence="10">
    <location>
        <position position="298"/>
    </location>
    <ligand>
        <name>UDP-N-acetyl-alpha-D-glucosamine</name>
        <dbReference type="ChEBI" id="CHEBI:57705"/>
    </ligand>
</feature>
<reference evidence="13 14" key="1">
    <citation type="submission" date="2022-09" db="EMBL/GenBank/DDBJ databases">
        <title>Genome sequencing of Flavivirga sp. MEBiC05379.</title>
        <authorList>
            <person name="Oh H.-M."/>
            <person name="Kwon K.K."/>
            <person name="Park M.J."/>
            <person name="Yang S.-H."/>
        </authorList>
    </citation>
    <scope>NUCLEOTIDE SEQUENCE [LARGE SCALE GENOMIC DNA]</scope>
    <source>
        <strain evidence="13 14">MEBiC05379</strain>
    </source>
</reference>
<keyword evidence="7 10" id="KW-0472">Membrane</keyword>
<keyword evidence="5 10" id="KW-0133">Cell shape</keyword>
<evidence type="ECO:0000256" key="3">
    <source>
        <dbReference type="ARBA" id="ARBA00022676"/>
    </source>
</evidence>
<keyword evidence="8 10" id="KW-0131">Cell cycle</keyword>
<feature type="binding site" evidence="10">
    <location>
        <begin position="15"/>
        <end position="17"/>
    </location>
    <ligand>
        <name>UDP-N-acetyl-alpha-D-glucosamine</name>
        <dbReference type="ChEBI" id="CHEBI:57705"/>
    </ligand>
</feature>
<gene>
    <name evidence="10 13" type="primary">murG</name>
    <name evidence="13" type="ORF">N1F79_16705</name>
</gene>
<dbReference type="SUPFAM" id="SSF53756">
    <property type="entry name" value="UDP-Glycosyltransferase/glycogen phosphorylase"/>
    <property type="match status" value="1"/>
</dbReference>
<dbReference type="PANTHER" id="PTHR21015:SF22">
    <property type="entry name" value="GLYCOSYLTRANSFERASE"/>
    <property type="match status" value="1"/>
</dbReference>
<dbReference type="EC" id="2.4.1.227" evidence="10"/>
<dbReference type="InterPro" id="IPR004276">
    <property type="entry name" value="GlycoTrans_28_N"/>
</dbReference>
<dbReference type="InterPro" id="IPR006009">
    <property type="entry name" value="GlcNAc_MurG"/>
</dbReference>
<comment type="caution">
    <text evidence="10">Lacks conserved residue(s) required for the propagation of feature annotation.</text>
</comment>
<evidence type="ECO:0000256" key="2">
    <source>
        <dbReference type="ARBA" id="ARBA00022618"/>
    </source>
</evidence>
<accession>A0ABU7XWL5</accession>
<dbReference type="PANTHER" id="PTHR21015">
    <property type="entry name" value="UDP-N-ACETYLGLUCOSAMINE--N-ACETYLMURAMYL-(PENTAPEPTIDE) PYROPHOSPHORYL-UNDECAPRENOL N-ACETYLGLUCOSAMINE TRANSFERASE 1"/>
    <property type="match status" value="1"/>
</dbReference>